<dbReference type="STRING" id="1399968.CI15_28725"/>
<dbReference type="GO" id="GO:0009055">
    <property type="term" value="F:electron transfer activity"/>
    <property type="evidence" value="ECO:0007669"/>
    <property type="project" value="InterPro"/>
</dbReference>
<dbReference type="EMBL" id="LRBG01000038">
    <property type="protein sequence ID" value="KXU83099.1"/>
    <property type="molecule type" value="Genomic_DNA"/>
</dbReference>
<dbReference type="AlphaFoldDB" id="A0A149PDI9"/>
<evidence type="ECO:0000313" key="7">
    <source>
        <dbReference type="Proteomes" id="UP000075613"/>
    </source>
</evidence>
<gene>
    <name evidence="6" type="ORF">CI15_28725</name>
</gene>
<evidence type="ECO:0000313" key="6">
    <source>
        <dbReference type="EMBL" id="KXU83099.1"/>
    </source>
</evidence>
<organism evidence="6 7">
    <name type="scientific">Paraburkholderia monticola</name>
    <dbReference type="NCBI Taxonomy" id="1399968"/>
    <lineage>
        <taxon>Bacteria</taxon>
        <taxon>Pseudomonadati</taxon>
        <taxon>Pseudomonadota</taxon>
        <taxon>Betaproteobacteria</taxon>
        <taxon>Burkholderiales</taxon>
        <taxon>Burkholderiaceae</taxon>
        <taxon>Paraburkholderia</taxon>
    </lineage>
</organism>
<protein>
    <recommendedName>
        <fullName evidence="5">Cytochrome c domain-containing protein</fullName>
    </recommendedName>
</protein>
<reference evidence="6 7" key="1">
    <citation type="journal article" date="2015" name="Int. J. Syst. Evol. Microbiol.">
        <title>Burkholderia monticola sp. nov., isolated from mountain soil.</title>
        <authorList>
            <person name="Baek I."/>
            <person name="Seo B."/>
            <person name="Lee I."/>
            <person name="Yi H."/>
            <person name="Chun J."/>
        </authorList>
    </citation>
    <scope>NUCLEOTIDE SEQUENCE [LARGE SCALE GENOMIC DNA]</scope>
    <source>
        <strain evidence="6 7">JC2948</strain>
    </source>
</reference>
<keyword evidence="2 4" id="KW-0479">Metal-binding</keyword>
<dbReference type="Gene3D" id="1.10.760.10">
    <property type="entry name" value="Cytochrome c-like domain"/>
    <property type="match status" value="1"/>
</dbReference>
<dbReference type="InterPro" id="IPR036909">
    <property type="entry name" value="Cyt_c-like_dom_sf"/>
</dbReference>
<dbReference type="SUPFAM" id="SSF46626">
    <property type="entry name" value="Cytochrome c"/>
    <property type="match status" value="1"/>
</dbReference>
<dbReference type="PROSITE" id="PS51007">
    <property type="entry name" value="CYTC"/>
    <property type="match status" value="1"/>
</dbReference>
<dbReference type="Pfam" id="PF13442">
    <property type="entry name" value="Cytochrome_CBB3"/>
    <property type="match status" value="1"/>
</dbReference>
<keyword evidence="7" id="KW-1185">Reference proteome</keyword>
<keyword evidence="3 4" id="KW-0408">Iron</keyword>
<dbReference type="Proteomes" id="UP000075613">
    <property type="component" value="Unassembled WGS sequence"/>
</dbReference>
<sequence length="142" mass="15375">MDDAMVGHNSARLSSRRCAVVVVVIVTIAAAKPAPADVTAGPAGRPLTNDAIVSAWRILRTVDCARCHGKDYEGLAAPSIVDYARTQSREMFVRRVLDGAPSRGMPAYRDNTLIAEHIDDIYRYFLGRADGTISTDPRPPPP</sequence>
<name>A0A149PDI9_9BURK</name>
<proteinExistence type="predicted"/>
<comment type="caution">
    <text evidence="6">The sequence shown here is derived from an EMBL/GenBank/DDBJ whole genome shotgun (WGS) entry which is preliminary data.</text>
</comment>
<evidence type="ECO:0000256" key="3">
    <source>
        <dbReference type="ARBA" id="ARBA00023004"/>
    </source>
</evidence>
<evidence type="ECO:0000256" key="4">
    <source>
        <dbReference type="PROSITE-ProRule" id="PRU00433"/>
    </source>
</evidence>
<dbReference type="GO" id="GO:0046872">
    <property type="term" value="F:metal ion binding"/>
    <property type="evidence" value="ECO:0007669"/>
    <property type="project" value="UniProtKB-KW"/>
</dbReference>
<evidence type="ECO:0000259" key="5">
    <source>
        <dbReference type="PROSITE" id="PS51007"/>
    </source>
</evidence>
<accession>A0A149PDI9</accession>
<keyword evidence="1 4" id="KW-0349">Heme</keyword>
<dbReference type="GO" id="GO:0020037">
    <property type="term" value="F:heme binding"/>
    <property type="evidence" value="ECO:0007669"/>
    <property type="project" value="InterPro"/>
</dbReference>
<evidence type="ECO:0000256" key="2">
    <source>
        <dbReference type="ARBA" id="ARBA00022723"/>
    </source>
</evidence>
<feature type="domain" description="Cytochrome c" evidence="5">
    <location>
        <begin position="36"/>
        <end position="129"/>
    </location>
</feature>
<evidence type="ECO:0000256" key="1">
    <source>
        <dbReference type="ARBA" id="ARBA00022617"/>
    </source>
</evidence>
<dbReference type="RefSeq" id="WP_241495969.1">
    <property type="nucleotide sequence ID" value="NZ_LRBG01000038.1"/>
</dbReference>
<dbReference type="InterPro" id="IPR009056">
    <property type="entry name" value="Cyt_c-like_dom"/>
</dbReference>